<dbReference type="InterPro" id="IPR000073">
    <property type="entry name" value="AB_hydrolase_1"/>
</dbReference>
<proteinExistence type="predicted"/>
<evidence type="ECO:0000313" key="4">
    <source>
        <dbReference type="Proteomes" id="UP000197781"/>
    </source>
</evidence>
<name>A0A220MNQ6_9BACL</name>
<dbReference type="Proteomes" id="UP000197781">
    <property type="component" value="Chromosome"/>
</dbReference>
<organism evidence="3 4">
    <name type="scientific">Brevibacillus formosus</name>
    <dbReference type="NCBI Taxonomy" id="54913"/>
    <lineage>
        <taxon>Bacteria</taxon>
        <taxon>Bacillati</taxon>
        <taxon>Bacillota</taxon>
        <taxon>Bacilli</taxon>
        <taxon>Bacillales</taxon>
        <taxon>Paenibacillaceae</taxon>
        <taxon>Brevibacillus</taxon>
    </lineage>
</organism>
<dbReference type="KEGG" id="bfm:BP422_22975"/>
<reference evidence="3 4" key="1">
    <citation type="submission" date="2016-11" db="EMBL/GenBank/DDBJ databases">
        <authorList>
            <person name="Jaros S."/>
            <person name="Januszkiewicz K."/>
            <person name="Wedrychowicz H."/>
        </authorList>
    </citation>
    <scope>NUCLEOTIDE SEQUENCE [LARGE SCALE GENOMIC DNA]</scope>
    <source>
        <strain evidence="3 4">NF2</strain>
    </source>
</reference>
<dbReference type="PANTHER" id="PTHR43798">
    <property type="entry name" value="MONOACYLGLYCEROL LIPASE"/>
    <property type="match status" value="1"/>
</dbReference>
<dbReference type="PANTHER" id="PTHR43798:SF31">
    <property type="entry name" value="AB HYDROLASE SUPERFAMILY PROTEIN YCLE"/>
    <property type="match status" value="1"/>
</dbReference>
<evidence type="ECO:0000259" key="2">
    <source>
        <dbReference type="Pfam" id="PF00561"/>
    </source>
</evidence>
<accession>A0A220MNQ6</accession>
<feature type="domain" description="AB hydrolase-1" evidence="2">
    <location>
        <begin position="44"/>
        <end position="219"/>
    </location>
</feature>
<dbReference type="RefSeq" id="WP_088909753.1">
    <property type="nucleotide sequence ID" value="NZ_CP018145.1"/>
</dbReference>
<dbReference type="EMBL" id="CP018145">
    <property type="protein sequence ID" value="ASJ56160.1"/>
    <property type="molecule type" value="Genomic_DNA"/>
</dbReference>
<dbReference type="GO" id="GO:0016020">
    <property type="term" value="C:membrane"/>
    <property type="evidence" value="ECO:0007669"/>
    <property type="project" value="TreeGrafter"/>
</dbReference>
<evidence type="ECO:0000256" key="1">
    <source>
        <dbReference type="ARBA" id="ARBA00022801"/>
    </source>
</evidence>
<dbReference type="Gene3D" id="3.40.50.1820">
    <property type="entry name" value="alpha/beta hydrolase"/>
    <property type="match status" value="1"/>
</dbReference>
<dbReference type="GO" id="GO:0016787">
    <property type="term" value="F:hydrolase activity"/>
    <property type="evidence" value="ECO:0007669"/>
    <property type="project" value="UniProtKB-KW"/>
</dbReference>
<sequence>MRKVMLWLTGWGMPDCSWNAIRSRFPSYQHIIPIYSDVTDSSQFYERVEEEVRSLAVQEMIVVGWSLGGMLGLRLAAQYPVSGLVLIGTTARFTCEQHDLRKGWHPVVLQRMKRQLSVARGRVLDAFVEQMLTPGEREQTGLHERLNSQKWSTAALIAGLTYLEEEDCRPFLSTLTTPTLVIHGTEDAICSFAAGEELASSLTGAHFVQIPDCGHAPHVFVPEIVGESLKRMVEQLAKVGNQQPI</sequence>
<dbReference type="InterPro" id="IPR029058">
    <property type="entry name" value="AB_hydrolase_fold"/>
</dbReference>
<dbReference type="Pfam" id="PF00561">
    <property type="entry name" value="Abhydrolase_1"/>
    <property type="match status" value="1"/>
</dbReference>
<dbReference type="SUPFAM" id="SSF53474">
    <property type="entry name" value="alpha/beta-Hydrolases"/>
    <property type="match status" value="1"/>
</dbReference>
<keyword evidence="1" id="KW-0378">Hydrolase</keyword>
<dbReference type="AlphaFoldDB" id="A0A220MNQ6"/>
<dbReference type="InterPro" id="IPR050266">
    <property type="entry name" value="AB_hydrolase_sf"/>
</dbReference>
<gene>
    <name evidence="3" type="ORF">BP422_22975</name>
</gene>
<evidence type="ECO:0000313" key="3">
    <source>
        <dbReference type="EMBL" id="ASJ56160.1"/>
    </source>
</evidence>
<protein>
    <submittedName>
        <fullName evidence="3">Pimeloyl-CoA synthetase</fullName>
    </submittedName>
</protein>